<dbReference type="OMA" id="INFMAPN"/>
<feature type="domain" description="AATF leucine zipper-containing" evidence="5">
    <location>
        <begin position="182"/>
        <end position="302"/>
    </location>
</feature>
<keyword evidence="7" id="KW-1185">Reference proteome</keyword>
<evidence type="ECO:0000259" key="4">
    <source>
        <dbReference type="Pfam" id="PF08164"/>
    </source>
</evidence>
<feature type="region of interest" description="Disordered" evidence="3">
    <location>
        <begin position="28"/>
        <end position="154"/>
    </location>
</feature>
<evidence type="ECO:0000313" key="7">
    <source>
        <dbReference type="Proteomes" id="UP000006310"/>
    </source>
</evidence>
<dbReference type="InterPro" id="IPR012617">
    <property type="entry name" value="AATF_C"/>
</dbReference>
<feature type="compositionally biased region" description="Acidic residues" evidence="3">
    <location>
        <begin position="130"/>
        <end position="151"/>
    </location>
</feature>
<dbReference type="OrthoDB" id="5783963at2759"/>
<dbReference type="PANTHER" id="PTHR15565">
    <property type="entry name" value="AATF PROTEIN APOPTOSIS ANTAGONIZING TRANSCRIPTION FACTOR"/>
    <property type="match status" value="1"/>
</dbReference>
<organism evidence="6 7">
    <name type="scientific">Huiozyma naganishii (strain ATCC MYA-139 / BCRC 22969 / CBS 8797 / KCTC 17520 / NBRC 10181 / NCYC 3082 / Yp74L-3)</name>
    <name type="common">Yeast</name>
    <name type="synonym">Kazachstania naganishii</name>
    <dbReference type="NCBI Taxonomy" id="1071383"/>
    <lineage>
        <taxon>Eukaryota</taxon>
        <taxon>Fungi</taxon>
        <taxon>Dikarya</taxon>
        <taxon>Ascomycota</taxon>
        <taxon>Saccharomycotina</taxon>
        <taxon>Saccharomycetes</taxon>
        <taxon>Saccharomycetales</taxon>
        <taxon>Saccharomycetaceae</taxon>
        <taxon>Huiozyma</taxon>
    </lineage>
</organism>
<reference evidence="7" key="2">
    <citation type="submission" date="2012-08" db="EMBL/GenBank/DDBJ databases">
        <title>Genome sequence of Kazachstania naganishii.</title>
        <authorList>
            <person name="Gordon J.L."/>
            <person name="Armisen D."/>
            <person name="Proux-Wera E."/>
            <person name="OhEigeartaigh S.S."/>
            <person name="Byrne K.P."/>
            <person name="Wolfe K.H."/>
        </authorList>
    </citation>
    <scope>NUCLEOTIDE SEQUENCE [LARGE SCALE GENOMIC DNA]</scope>
    <source>
        <strain evidence="7">ATCC MYA-139 / BCRC 22969 / CBS 8797 / CCRC 22969 / KCTC 17520 / NBRC 10181 / NCYC 3082</strain>
    </source>
</reference>
<feature type="domain" description="Apoptosis-antagonizing transcription factor C-terminal" evidence="4">
    <location>
        <begin position="416"/>
        <end position="496"/>
    </location>
</feature>
<evidence type="ECO:0000313" key="6">
    <source>
        <dbReference type="EMBL" id="CCK73013.1"/>
    </source>
</evidence>
<evidence type="ECO:0000256" key="2">
    <source>
        <dbReference type="ARBA" id="ARBA00013850"/>
    </source>
</evidence>
<dbReference type="RefSeq" id="XP_022467257.1">
    <property type="nucleotide sequence ID" value="XM_022611020.1"/>
</dbReference>
<dbReference type="PANTHER" id="PTHR15565:SF0">
    <property type="entry name" value="PROTEIN AATF"/>
    <property type="match status" value="1"/>
</dbReference>
<dbReference type="Proteomes" id="UP000006310">
    <property type="component" value="Chromosome 13"/>
</dbReference>
<dbReference type="STRING" id="1071383.J7RSX3"/>
<name>J7RSX3_HUIN7</name>
<dbReference type="GO" id="GO:0000462">
    <property type="term" value="P:maturation of SSU-rRNA from tricistronic rRNA transcript (SSU-rRNA, 5.8S rRNA, LSU-rRNA)"/>
    <property type="evidence" value="ECO:0007669"/>
    <property type="project" value="EnsemblFungi"/>
</dbReference>
<dbReference type="InterPro" id="IPR025160">
    <property type="entry name" value="AATF"/>
</dbReference>
<dbReference type="Pfam" id="PF13339">
    <property type="entry name" value="AATF-Che1"/>
    <property type="match status" value="1"/>
</dbReference>
<dbReference type="KEGG" id="kng:KNAG_0M01600"/>
<feature type="compositionally biased region" description="Basic and acidic residues" evidence="3">
    <location>
        <begin position="1"/>
        <end position="10"/>
    </location>
</feature>
<comment type="similarity">
    <text evidence="1">Belongs to the AATF family.</text>
</comment>
<dbReference type="Pfam" id="PF08164">
    <property type="entry name" value="TRAUB"/>
    <property type="match status" value="1"/>
</dbReference>
<proteinExistence type="inferred from homology"/>
<dbReference type="InterPro" id="IPR039223">
    <property type="entry name" value="AATF/Bfr2"/>
</dbReference>
<sequence>MGKSLGEKIARKANRPAVADVDIENAELGVFEHREHGEESDGSGDGGSDGDDSDDDDEARRRTEHYVPVGKSKLREEMKKDGLVQGGQYTGVKSSRETLYNESGDSGESESEDGESDEDSESGVSLRTDSEEELGNDSADDDSSAELEEKEDTAVARQKLAQLIQRETQSSVNRLSQTAKKDSLKGHAILQQNIFFDKIIDLRINLQKALHNSNILPLTKQSWKDSQSSKTKKLLKKNQKLMNTLLTQFLDFRTEFQEGVHISQEDAPSKKRKHDSVENQTEYLNKELKDYRDTVLHKWSQKIDSTSGNKVLSSNKFKAINQPANVQVENQLGDIPRLVKRTRLNRRNVVPINFASDWEKGELSLIDATNQPAAQQTQEDEEENLDIPQNYDPRRKDNVSLDTVENPYIFDDEDFYRVLLNDLIDKKLSSNVNSEAAITLKSSTNNKMKKNIDTKASKGRKLNFSIQDPIVSYEAPVNNGYKWSDEQIDEFFNGLLGQKINFNEGDEEGSGTEEKNEQIDESLRNDDIQIFG</sequence>
<gene>
    <name evidence="6" type="primary">KNAG0M01600</name>
    <name evidence="6" type="ordered locus">KNAG_0M01600</name>
</gene>
<dbReference type="GO" id="GO:0032040">
    <property type="term" value="C:small-subunit processome"/>
    <property type="evidence" value="ECO:0007669"/>
    <property type="project" value="EnsemblFungi"/>
</dbReference>
<feature type="compositionally biased region" description="Basic and acidic residues" evidence="3">
    <location>
        <begin position="30"/>
        <end position="39"/>
    </location>
</feature>
<feature type="compositionally biased region" description="Acidic residues" evidence="3">
    <location>
        <begin position="105"/>
        <end position="121"/>
    </location>
</feature>
<feature type="region of interest" description="Disordered" evidence="3">
    <location>
        <begin position="502"/>
        <end position="532"/>
    </location>
</feature>
<feature type="region of interest" description="Disordered" evidence="3">
    <location>
        <begin position="371"/>
        <end position="398"/>
    </location>
</feature>
<dbReference type="HOGENOM" id="CLU_018299_1_1_1"/>
<accession>J7RSX3</accession>
<dbReference type="EMBL" id="HE978326">
    <property type="protein sequence ID" value="CCK73013.1"/>
    <property type="molecule type" value="Genomic_DNA"/>
</dbReference>
<dbReference type="AlphaFoldDB" id="J7RSX3"/>
<feature type="compositionally biased region" description="Polar residues" evidence="3">
    <location>
        <begin position="91"/>
        <end position="101"/>
    </location>
</feature>
<feature type="compositionally biased region" description="Basic and acidic residues" evidence="3">
    <location>
        <begin position="73"/>
        <end position="82"/>
    </location>
</feature>
<dbReference type="eggNOG" id="KOG2773">
    <property type="taxonomic scope" value="Eukaryota"/>
</dbReference>
<evidence type="ECO:0000259" key="5">
    <source>
        <dbReference type="Pfam" id="PF13339"/>
    </source>
</evidence>
<reference evidence="6 7" key="1">
    <citation type="journal article" date="2011" name="Proc. Natl. Acad. Sci. U.S.A.">
        <title>Evolutionary erosion of yeast sex chromosomes by mating-type switching accidents.</title>
        <authorList>
            <person name="Gordon J.L."/>
            <person name="Armisen D."/>
            <person name="Proux-Wera E."/>
            <person name="Oheigeartaigh S.S."/>
            <person name="Byrne K.P."/>
            <person name="Wolfe K.H."/>
        </authorList>
    </citation>
    <scope>NUCLEOTIDE SEQUENCE [LARGE SCALE GENOMIC DNA]</scope>
    <source>
        <strain evidence="7">ATCC MYA-139 / BCRC 22969 / CBS 8797 / CCRC 22969 / KCTC 17520 / NBRC 10181 / NCYC 3082</strain>
    </source>
</reference>
<dbReference type="GeneID" id="34528793"/>
<feature type="compositionally biased region" description="Acidic residues" evidence="3">
    <location>
        <begin position="40"/>
        <end position="57"/>
    </location>
</feature>
<evidence type="ECO:0000256" key="3">
    <source>
        <dbReference type="SAM" id="MobiDB-lite"/>
    </source>
</evidence>
<feature type="region of interest" description="Disordered" evidence="3">
    <location>
        <begin position="1"/>
        <end position="20"/>
    </location>
</feature>
<protein>
    <recommendedName>
        <fullName evidence="2">Protein BFR2</fullName>
    </recommendedName>
</protein>
<evidence type="ECO:0000256" key="1">
    <source>
        <dbReference type="ARBA" id="ARBA00008966"/>
    </source>
</evidence>
<feature type="compositionally biased region" description="Basic and acidic residues" evidence="3">
    <location>
        <begin position="512"/>
        <end position="532"/>
    </location>
</feature>